<gene>
    <name evidence="2" type="ORF">FEF26_12685</name>
</gene>
<reference evidence="2 3" key="1">
    <citation type="submission" date="2019-05" db="EMBL/GenBank/DDBJ databases">
        <title>Nesterenkonia sp. GY074 isolated from the Southern Atlantic Ocean.</title>
        <authorList>
            <person name="Zhang G."/>
        </authorList>
    </citation>
    <scope>NUCLEOTIDE SEQUENCE [LARGE SCALE GENOMIC DNA]</scope>
    <source>
        <strain evidence="2 3">GY074</strain>
    </source>
</reference>
<dbReference type="NCBIfam" id="TIGR02206">
    <property type="entry name" value="intg_mem_TP0381"/>
    <property type="match status" value="1"/>
</dbReference>
<name>A0A5R9B853_9MICC</name>
<evidence type="ECO:0000313" key="3">
    <source>
        <dbReference type="Proteomes" id="UP000310458"/>
    </source>
</evidence>
<dbReference type="RefSeq" id="WP_138253909.1">
    <property type="nucleotide sequence ID" value="NZ_VAVZ01000039.1"/>
</dbReference>
<dbReference type="Proteomes" id="UP000310458">
    <property type="component" value="Unassembled WGS sequence"/>
</dbReference>
<feature type="transmembrane region" description="Helical" evidence="1">
    <location>
        <begin position="140"/>
        <end position="160"/>
    </location>
</feature>
<protein>
    <submittedName>
        <fullName evidence="2">TIGR02206 family membrane protein</fullName>
    </submittedName>
</protein>
<dbReference type="OrthoDB" id="9813172at2"/>
<keyword evidence="1" id="KW-0812">Transmembrane</keyword>
<comment type="caution">
    <text evidence="2">The sequence shown here is derived from an EMBL/GenBank/DDBJ whole genome shotgun (WGS) entry which is preliminary data.</text>
</comment>
<evidence type="ECO:0000256" key="1">
    <source>
        <dbReference type="SAM" id="Phobius"/>
    </source>
</evidence>
<feature type="transmembrane region" description="Helical" evidence="1">
    <location>
        <begin position="54"/>
        <end position="75"/>
    </location>
</feature>
<sequence length="255" mass="28228">MPTLVCVTPVTASAQAPEIFGGVHLSLLGLTALLSVLTLWGVRRIRGTDLEAYAISIAGWALLGVSLWRMVWFLLPQNWDVENSLPLHFSDALRFIAAIALITRSRWAIAISYFWGLTLNPQALLTPHPNMLIGPSLSFFFYWGLHIAVLLVPLALIWGVGYRPGWWDFRVAYGAAVVWAAFAMAANGLLGTNYAFLNHHPEGASLLDLMGPWPIYVLWLAVIAGCLWALMTWPWTRRRFKQGAARESPSSGSVT</sequence>
<dbReference type="AlphaFoldDB" id="A0A5R9B853"/>
<dbReference type="InterPro" id="IPR011737">
    <property type="entry name" value="CHP02206_TP0381"/>
</dbReference>
<accession>A0A5R9B853</accession>
<feature type="transmembrane region" description="Helical" evidence="1">
    <location>
        <begin position="216"/>
        <end position="236"/>
    </location>
</feature>
<keyword evidence="1" id="KW-0472">Membrane</keyword>
<dbReference type="EMBL" id="VAVZ01000039">
    <property type="protein sequence ID" value="TLP93883.1"/>
    <property type="molecule type" value="Genomic_DNA"/>
</dbReference>
<proteinExistence type="predicted"/>
<keyword evidence="1" id="KW-1133">Transmembrane helix</keyword>
<feature type="transmembrane region" description="Helical" evidence="1">
    <location>
        <begin position="172"/>
        <end position="196"/>
    </location>
</feature>
<keyword evidence="3" id="KW-1185">Reference proteome</keyword>
<evidence type="ECO:0000313" key="2">
    <source>
        <dbReference type="EMBL" id="TLP93883.1"/>
    </source>
</evidence>
<feature type="transmembrane region" description="Helical" evidence="1">
    <location>
        <begin position="24"/>
        <end position="42"/>
    </location>
</feature>
<organism evidence="2 3">
    <name type="scientific">Nesterenkonia salmonea</name>
    <dbReference type="NCBI Taxonomy" id="1804987"/>
    <lineage>
        <taxon>Bacteria</taxon>
        <taxon>Bacillati</taxon>
        <taxon>Actinomycetota</taxon>
        <taxon>Actinomycetes</taxon>
        <taxon>Micrococcales</taxon>
        <taxon>Micrococcaceae</taxon>
        <taxon>Nesterenkonia</taxon>
    </lineage>
</organism>
<dbReference type="Pfam" id="PF14808">
    <property type="entry name" value="TMEM164"/>
    <property type="match status" value="1"/>
</dbReference>